<dbReference type="EMBL" id="MLYV02000398">
    <property type="protein sequence ID" value="PSS02345.1"/>
    <property type="molecule type" value="Genomic_DNA"/>
</dbReference>
<reference evidence="2 3" key="1">
    <citation type="submission" date="2018-02" db="EMBL/GenBank/DDBJ databases">
        <title>Genome sequence of the basidiomycete white-rot fungus Phlebia centrifuga.</title>
        <authorList>
            <person name="Granchi Z."/>
            <person name="Peng M."/>
            <person name="de Vries R.P."/>
            <person name="Hilden K."/>
            <person name="Makela M.R."/>
            <person name="Grigoriev I."/>
            <person name="Riley R."/>
        </authorList>
    </citation>
    <scope>NUCLEOTIDE SEQUENCE [LARGE SCALE GENOMIC DNA]</scope>
    <source>
        <strain evidence="2 3">FBCC195</strain>
    </source>
</reference>
<feature type="domain" description="Protein kinase" evidence="1">
    <location>
        <begin position="218"/>
        <end position="517"/>
    </location>
</feature>
<dbReference type="OrthoDB" id="346907at2759"/>
<protein>
    <recommendedName>
        <fullName evidence="1">Protein kinase domain-containing protein</fullName>
    </recommendedName>
</protein>
<dbReference type="GO" id="GO:0004674">
    <property type="term" value="F:protein serine/threonine kinase activity"/>
    <property type="evidence" value="ECO:0007669"/>
    <property type="project" value="TreeGrafter"/>
</dbReference>
<keyword evidence="3" id="KW-1185">Reference proteome</keyword>
<dbReference type="PANTHER" id="PTHR44329">
    <property type="entry name" value="SERINE/THREONINE-PROTEIN KINASE TNNI3K-RELATED"/>
    <property type="match status" value="1"/>
</dbReference>
<dbReference type="InterPro" id="IPR051681">
    <property type="entry name" value="Ser/Thr_Kinases-Pseudokinases"/>
</dbReference>
<dbReference type="STRING" id="98765.A0A2R6Q5D5"/>
<dbReference type="InterPro" id="IPR000719">
    <property type="entry name" value="Prot_kinase_dom"/>
</dbReference>
<comment type="caution">
    <text evidence="2">The sequence shown here is derived from an EMBL/GenBank/DDBJ whole genome shotgun (WGS) entry which is preliminary data.</text>
</comment>
<dbReference type="PROSITE" id="PS00109">
    <property type="entry name" value="PROTEIN_KINASE_TYR"/>
    <property type="match status" value="1"/>
</dbReference>
<sequence>MPNTADRRRDDWETPKMAAFLDDAWNTSKDNLTHYDRIVTVLKNHHHCDVDIVTLQELCDVLHTYPVLFAASSQLLPDGQSMYLAPDFPGTSLFQVTTSDNKSAWRASFGLIHAENLHEIPDVDDKILCFLRRAVICKDREHAIVTLQGGDAQRTLDIMQNLLDDSDSWAKFVADIEREHSVMLDDSKWKRVRRLMVKLAVSCRYLPPSLYLKDGIQLELVYPVNRGSNAEIYRGKYKGDIVAVKRLWFGAPLGRTEADQLREALYEEALIWRQLKHPYIVTIFGIDCKLFSGSPTNDCIVMPYMEPGNVRQHMDYLEKQRKPAPVNLWLLQIAEALSYLHEKGVVHGDLRGANILISNDGTVRLTDFGLSILLRTRSSSKARDFPDGGTAQWMSPELVLSSNYLADHATDIDIEAPASAGEDAYYMSLIAPPVDIYAFGCVCVELYSRADPQFHGIIQRGRNVSRLIQDAIGNGRRPDRPTAEGREMSEQLWDLVQDCWKQEPLERYTAKKVHSSLKLLDVQIQMM</sequence>
<dbReference type="Pfam" id="PF07714">
    <property type="entry name" value="PK_Tyr_Ser-Thr"/>
    <property type="match status" value="1"/>
</dbReference>
<dbReference type="SUPFAM" id="SSF56112">
    <property type="entry name" value="Protein kinase-like (PK-like)"/>
    <property type="match status" value="1"/>
</dbReference>
<dbReference type="InterPro" id="IPR011009">
    <property type="entry name" value="Kinase-like_dom_sf"/>
</dbReference>
<dbReference type="AlphaFoldDB" id="A0A2R6Q5D5"/>
<dbReference type="GO" id="GO:0005524">
    <property type="term" value="F:ATP binding"/>
    <property type="evidence" value="ECO:0007669"/>
    <property type="project" value="InterPro"/>
</dbReference>
<proteinExistence type="predicted"/>
<evidence type="ECO:0000313" key="2">
    <source>
        <dbReference type="EMBL" id="PSS02345.1"/>
    </source>
</evidence>
<evidence type="ECO:0000259" key="1">
    <source>
        <dbReference type="PROSITE" id="PS50011"/>
    </source>
</evidence>
<dbReference type="Pfam" id="PF00069">
    <property type="entry name" value="Pkinase"/>
    <property type="match status" value="1"/>
</dbReference>
<dbReference type="InterPro" id="IPR008266">
    <property type="entry name" value="Tyr_kinase_AS"/>
</dbReference>
<dbReference type="InterPro" id="IPR001245">
    <property type="entry name" value="Ser-Thr/Tyr_kinase_cat_dom"/>
</dbReference>
<gene>
    <name evidence="2" type="ORF">PHLCEN_2v4038</name>
</gene>
<evidence type="ECO:0000313" key="3">
    <source>
        <dbReference type="Proteomes" id="UP000186601"/>
    </source>
</evidence>
<dbReference type="Proteomes" id="UP000186601">
    <property type="component" value="Unassembled WGS sequence"/>
</dbReference>
<accession>A0A2R6Q5D5</accession>
<dbReference type="PROSITE" id="PS50011">
    <property type="entry name" value="PROTEIN_KINASE_DOM"/>
    <property type="match status" value="1"/>
</dbReference>
<organism evidence="2 3">
    <name type="scientific">Hermanssonia centrifuga</name>
    <dbReference type="NCBI Taxonomy" id="98765"/>
    <lineage>
        <taxon>Eukaryota</taxon>
        <taxon>Fungi</taxon>
        <taxon>Dikarya</taxon>
        <taxon>Basidiomycota</taxon>
        <taxon>Agaricomycotina</taxon>
        <taxon>Agaricomycetes</taxon>
        <taxon>Polyporales</taxon>
        <taxon>Meruliaceae</taxon>
        <taxon>Hermanssonia</taxon>
    </lineage>
</organism>
<dbReference type="Gene3D" id="1.10.510.10">
    <property type="entry name" value="Transferase(Phosphotransferase) domain 1"/>
    <property type="match status" value="1"/>
</dbReference>
<name>A0A2R6Q5D5_9APHY</name>